<accession>A0A1A9WD53</accession>
<dbReference type="EnsemblMetazoa" id="GBRI015217-RA">
    <property type="protein sequence ID" value="GBRI015217-PA"/>
    <property type="gene ID" value="GBRI015217"/>
</dbReference>
<evidence type="ECO:0000256" key="1">
    <source>
        <dbReference type="SAM" id="MobiDB-lite"/>
    </source>
</evidence>
<reference evidence="4" key="1">
    <citation type="submission" date="2014-03" db="EMBL/GenBank/DDBJ databases">
        <authorList>
            <person name="Aksoy S."/>
            <person name="Warren W."/>
            <person name="Wilson R.K."/>
        </authorList>
    </citation>
    <scope>NUCLEOTIDE SEQUENCE [LARGE SCALE GENOMIC DNA]</scope>
    <source>
        <strain evidence="4">IAEA</strain>
    </source>
</reference>
<evidence type="ECO:0000313" key="4">
    <source>
        <dbReference type="Proteomes" id="UP000091820"/>
    </source>
</evidence>
<evidence type="ECO:0000313" key="3">
    <source>
        <dbReference type="EnsemblMetazoa" id="GBRI015217-PA"/>
    </source>
</evidence>
<keyword evidence="2" id="KW-1133">Transmembrane helix</keyword>
<feature type="region of interest" description="Disordered" evidence="1">
    <location>
        <begin position="29"/>
        <end position="68"/>
    </location>
</feature>
<dbReference type="Proteomes" id="UP000091820">
    <property type="component" value="Unassembled WGS sequence"/>
</dbReference>
<reference evidence="3" key="2">
    <citation type="submission" date="2020-05" db="UniProtKB">
        <authorList>
            <consortium name="EnsemblMetazoa"/>
        </authorList>
    </citation>
    <scope>IDENTIFICATION</scope>
    <source>
        <strain evidence="3">IAEA</strain>
    </source>
</reference>
<evidence type="ECO:0000256" key="2">
    <source>
        <dbReference type="SAM" id="Phobius"/>
    </source>
</evidence>
<keyword evidence="4" id="KW-1185">Reference proteome</keyword>
<keyword evidence="2" id="KW-0812">Transmembrane</keyword>
<keyword evidence="2" id="KW-0472">Membrane</keyword>
<protein>
    <submittedName>
        <fullName evidence="3">Uncharacterized protein</fullName>
    </submittedName>
</protein>
<feature type="compositionally biased region" description="Basic and acidic residues" evidence="1">
    <location>
        <begin position="32"/>
        <end position="53"/>
    </location>
</feature>
<sequence length="107" mass="12597">MKAYAFFSTPVPISFAHIYLVVWERRRKERKKKEDEEKEKKTEKQKDEKNDEKEKEEEEKEDSHTITEDQCATLNCGLVNERVDVTSISKCYKRKHELSNSPTVCGG</sequence>
<organism evidence="3 4">
    <name type="scientific">Glossina brevipalpis</name>
    <dbReference type="NCBI Taxonomy" id="37001"/>
    <lineage>
        <taxon>Eukaryota</taxon>
        <taxon>Metazoa</taxon>
        <taxon>Ecdysozoa</taxon>
        <taxon>Arthropoda</taxon>
        <taxon>Hexapoda</taxon>
        <taxon>Insecta</taxon>
        <taxon>Pterygota</taxon>
        <taxon>Neoptera</taxon>
        <taxon>Endopterygota</taxon>
        <taxon>Diptera</taxon>
        <taxon>Brachycera</taxon>
        <taxon>Muscomorpha</taxon>
        <taxon>Hippoboscoidea</taxon>
        <taxon>Glossinidae</taxon>
        <taxon>Glossina</taxon>
    </lineage>
</organism>
<feature type="transmembrane region" description="Helical" evidence="2">
    <location>
        <begin position="6"/>
        <end position="23"/>
    </location>
</feature>
<dbReference type="VEuPathDB" id="VectorBase:GBRI015217"/>
<dbReference type="AlphaFoldDB" id="A0A1A9WD53"/>
<name>A0A1A9WD53_9MUSC</name>
<proteinExistence type="predicted"/>